<evidence type="ECO:0008006" key="4">
    <source>
        <dbReference type="Google" id="ProtNLM"/>
    </source>
</evidence>
<comment type="caution">
    <text evidence="2">The sequence shown here is derived from an EMBL/GenBank/DDBJ whole genome shotgun (WGS) entry which is preliminary data.</text>
</comment>
<gene>
    <name evidence="2" type="ORF">HMPREF1862_01016</name>
</gene>
<reference evidence="2 3" key="1">
    <citation type="submission" date="2016-01" db="EMBL/GenBank/DDBJ databases">
        <authorList>
            <person name="Mitreva M."/>
            <person name="Pepin K.H."/>
            <person name="Mihindukulasuriya K.A."/>
            <person name="Fulton R."/>
            <person name="Fronick C."/>
            <person name="O'Laughlin M."/>
            <person name="Miner T."/>
            <person name="Herter B."/>
            <person name="Rosa B.A."/>
            <person name="Cordes M."/>
            <person name="Tomlinson C."/>
            <person name="Wollam A."/>
            <person name="Palsikar V.B."/>
            <person name="Mardis E.R."/>
            <person name="Wilson R.K."/>
        </authorList>
    </citation>
    <scope>NUCLEOTIDE SEQUENCE [LARGE SCALE GENOMIC DNA]</scope>
    <source>
        <strain evidence="2 3">DNF00696</strain>
    </source>
</reference>
<keyword evidence="1" id="KW-1133">Transmembrane helix</keyword>
<organism evidence="2 3">
    <name type="scientific">Varibaculum cambriense</name>
    <dbReference type="NCBI Taxonomy" id="184870"/>
    <lineage>
        <taxon>Bacteria</taxon>
        <taxon>Bacillati</taxon>
        <taxon>Actinomycetota</taxon>
        <taxon>Actinomycetes</taxon>
        <taxon>Actinomycetales</taxon>
        <taxon>Actinomycetaceae</taxon>
        <taxon>Varibaculum</taxon>
    </lineage>
</organism>
<dbReference type="Proteomes" id="UP000070572">
    <property type="component" value="Unassembled WGS sequence"/>
</dbReference>
<name>A0AB34WZA8_9ACTO</name>
<keyword evidence="1" id="KW-0472">Membrane</keyword>
<proteinExistence type="predicted"/>
<dbReference type="EMBL" id="LSDN01000014">
    <property type="protein sequence ID" value="KXB80709.1"/>
    <property type="molecule type" value="Genomic_DNA"/>
</dbReference>
<dbReference type="AlphaFoldDB" id="A0AB34WZA8"/>
<feature type="transmembrane region" description="Helical" evidence="1">
    <location>
        <begin position="69"/>
        <end position="90"/>
    </location>
</feature>
<keyword evidence="1" id="KW-0812">Transmembrane</keyword>
<evidence type="ECO:0000313" key="2">
    <source>
        <dbReference type="EMBL" id="KXB80709.1"/>
    </source>
</evidence>
<evidence type="ECO:0000313" key="3">
    <source>
        <dbReference type="Proteomes" id="UP000070572"/>
    </source>
</evidence>
<evidence type="ECO:0000256" key="1">
    <source>
        <dbReference type="SAM" id="Phobius"/>
    </source>
</evidence>
<protein>
    <recommendedName>
        <fullName evidence="4">Alkaline shock response membrane anchor protein AmaP</fullName>
    </recommendedName>
</protein>
<dbReference type="RefSeq" id="WP_060920411.1">
    <property type="nucleotide sequence ID" value="NZ_KQ960683.1"/>
</dbReference>
<accession>A0AB34WZA8</accession>
<sequence>MRKLPRALNRILLFLFGLLFLASGTLLVGAATYRPLRDLVLKYRSRLDSEYTSLAQQATFKVSGQQYSWVQVGLIVVAIIVALLLLSWIFSQGGGKIRSLALNAAGKDSEKKGEITAELGLLQGIIEDEISDSRWISSLKVASWDVKKQPGLLLSAAVYKGANPREVKAELDQAIARLDQVLGINMPILVRLTTNWRSNLGSADRVDSEK</sequence>